<evidence type="ECO:0000256" key="7">
    <source>
        <dbReference type="ARBA" id="ARBA00023323"/>
    </source>
</evidence>
<comment type="similarity">
    <text evidence="2">Belongs to the Bcl-2 family.</text>
</comment>
<dbReference type="GO" id="GO:0033650">
    <property type="term" value="C:host cell mitochondrion"/>
    <property type="evidence" value="ECO:0007669"/>
    <property type="project" value="UniProtKB-SubCell"/>
</dbReference>
<evidence type="ECO:0000256" key="2">
    <source>
        <dbReference type="ARBA" id="ARBA00009458"/>
    </source>
</evidence>
<evidence type="ECO:0000256" key="5">
    <source>
        <dbReference type="ARBA" id="ARBA00023147"/>
    </source>
</evidence>
<keyword evidence="7" id="KW-1119">Modulation of host cell apoptosis by virus</keyword>
<feature type="domain" description="Bcl-2 Bcl-2 homology region 1-3" evidence="9">
    <location>
        <begin position="66"/>
        <end position="135"/>
    </location>
</feature>
<dbReference type="PROSITE" id="PS50062">
    <property type="entry name" value="BCL2_FAMILY"/>
    <property type="match status" value="1"/>
</dbReference>
<keyword evidence="5" id="KW-1045">Host mitochondrion</keyword>
<keyword evidence="8" id="KW-0472">Membrane</keyword>
<dbReference type="InterPro" id="IPR002475">
    <property type="entry name" value="Bcl2-like"/>
</dbReference>
<dbReference type="RefSeq" id="NP_039002.1">
    <property type="nucleotide sequence ID" value="NC_002188.1"/>
</dbReference>
<dbReference type="InterPro" id="IPR046371">
    <property type="entry name" value="Bcl-2_BH1-3"/>
</dbReference>
<dbReference type="InterPro" id="IPR036834">
    <property type="entry name" value="Bcl-2-like_sf"/>
</dbReference>
<dbReference type="InterPro" id="IPR020717">
    <property type="entry name" value="Bcl2_BH1_motif_CS"/>
</dbReference>
<comment type="subcellular location">
    <subcellularLocation>
        <location evidence="1">Host mitochondrion</location>
    </subcellularLocation>
</comment>
<dbReference type="EMBL" id="MW142017">
    <property type="protein sequence ID" value="QRM13573.1"/>
    <property type="molecule type" value="Genomic_DNA"/>
</dbReference>
<evidence type="ECO:0000259" key="9">
    <source>
        <dbReference type="Pfam" id="PF00452"/>
    </source>
</evidence>
<dbReference type="OrthoDB" id="36893at10239"/>
<sequence length="175" mass="20458">MASSNMKDETYYIALNMIQNYIIEYNTNKPRKSFVIDSISYDVLKAACKSVIKTNYNEFDIIISRNIDFNVIVTQVLEDKINWGRIITIIAFCAYYSKKVKQDTSPQYYDGIISEAITDAILSKYRSWFIDQDYWNGIRIYKNYSYIFNTASYCIFTASLIIASLAVFKICSFYM</sequence>
<reference evidence="10 14" key="2">
    <citation type="submission" date="2016-05" db="EMBL/GenBank/DDBJ databases">
        <title>The analysis of a fowlpox virus genome sequence.</title>
        <authorList>
            <person name="Zhao Y."/>
            <person name="Liu S."/>
        </authorList>
    </citation>
    <scope>NUCLEOTIDE SEQUENCE [LARGE SCALE GENOMIC DNA]</scope>
    <source>
        <strain evidence="10 14">NX10</strain>
    </source>
</reference>
<evidence type="ECO:0000256" key="3">
    <source>
        <dbReference type="ARBA" id="ARBA00017638"/>
    </source>
</evidence>
<evidence type="ECO:0000256" key="6">
    <source>
        <dbReference type="ARBA" id="ARBA00023189"/>
    </source>
</evidence>
<reference evidence="11 13" key="1">
    <citation type="journal article" date="2004" name="J. Gen. Virol.">
        <title>Comparison of the genome sequence of FP9, an attenuated, tissue culture-adapted European fowlpox virus, with those of virulent American and European viruses.</title>
        <authorList>
            <person name="Skinner M.A."/>
            <person name="Laidlaw S.M."/>
        </authorList>
    </citation>
    <scope>NUCLEOTIDE SEQUENCE [LARGE SCALE GENOMIC DNA]</scope>
    <source>
        <strain evidence="11">HP1-438 Munich</strain>
    </source>
</reference>
<dbReference type="Proteomes" id="UP000627101">
    <property type="component" value="Segment"/>
</dbReference>
<evidence type="ECO:0000256" key="1">
    <source>
        <dbReference type="ARBA" id="ARBA00004181"/>
    </source>
</evidence>
<reference evidence="12" key="3">
    <citation type="journal article" date="2021" name="Arch. Virol.">
        <title>Characterisation of an Australian fowlpox virus carrying a near-full-length provirus of reticuloendotheliosis virus.</title>
        <authorList>
            <person name="Sarker S."/>
            <person name="Athukorala A."/>
            <person name="Bowden T.R."/>
            <person name="Boyle D.B."/>
        </authorList>
    </citation>
    <scope>NUCLEOTIDE SEQUENCE</scope>
    <source>
        <strain evidence="12">FWPV-S</strain>
    </source>
</reference>
<evidence type="ECO:0000313" key="12">
    <source>
        <dbReference type="EMBL" id="QRM13573.1"/>
    </source>
</evidence>
<gene>
    <name evidence="11" type="primary">fp9.039</name>
    <name evidence="10" type="synonym">ORF039</name>
</gene>
<organism evidence="11 13">
    <name type="scientific">Fowlpox virus</name>
    <name type="common">FPV</name>
    <dbReference type="NCBI Taxonomy" id="10261"/>
    <lineage>
        <taxon>Viruses</taxon>
        <taxon>Varidnaviria</taxon>
        <taxon>Bamfordvirae</taxon>
        <taxon>Nucleocytoviricota</taxon>
        <taxon>Pokkesviricetes</taxon>
        <taxon>Chitovirales</taxon>
        <taxon>Poxviridae</taxon>
        <taxon>Chordopoxvirinae</taxon>
        <taxon>Avipoxvirus</taxon>
        <taxon>Avipoxvirus fowlpox</taxon>
    </lineage>
</organism>
<dbReference type="EMBL" id="KX196452">
    <property type="protein sequence ID" value="ART91473.1"/>
    <property type="molecule type" value="Genomic_DNA"/>
</dbReference>
<keyword evidence="8" id="KW-0812">Transmembrane</keyword>
<keyword evidence="6" id="KW-1081">Inhibition of host apoptosis by viral BCL2-like protein</keyword>
<dbReference type="EMBL" id="AJ581527">
    <property type="protein sequence ID" value="CAE52585.1"/>
    <property type="molecule type" value="Genomic_DNA"/>
</dbReference>
<dbReference type="Proteomes" id="UP000150838">
    <property type="component" value="Segment"/>
</dbReference>
<dbReference type="Gene3D" id="1.10.437.10">
    <property type="entry name" value="Blc2-like"/>
    <property type="match status" value="1"/>
</dbReference>
<dbReference type="PROSITE" id="PS01080">
    <property type="entry name" value="BH1"/>
    <property type="match status" value="1"/>
</dbReference>
<organismHost>
    <name type="scientific">Vertebrata</name>
    <name type="common">vertebrates</name>
    <dbReference type="NCBI Taxonomy" id="7742"/>
</organismHost>
<proteinExistence type="inferred from homology"/>
<dbReference type="GO" id="GO:0033668">
    <property type="term" value="P:symbiont-mediated suppression of host apoptosis"/>
    <property type="evidence" value="ECO:0007669"/>
    <property type="project" value="UniProtKB-KW"/>
</dbReference>
<evidence type="ECO:0000313" key="10">
    <source>
        <dbReference type="EMBL" id="ART91473.1"/>
    </source>
</evidence>
<evidence type="ECO:0000313" key="13">
    <source>
        <dbReference type="Proteomes" id="UP000150838"/>
    </source>
</evidence>
<evidence type="ECO:0000313" key="11">
    <source>
        <dbReference type="EMBL" id="CAE52585.1"/>
    </source>
</evidence>
<dbReference type="SMR" id="A0A385HA64"/>
<feature type="transmembrane region" description="Helical" evidence="8">
    <location>
        <begin position="146"/>
        <end position="168"/>
    </location>
</feature>
<evidence type="ECO:0000256" key="4">
    <source>
        <dbReference type="ARBA" id="ARBA00022581"/>
    </source>
</evidence>
<dbReference type="Proteomes" id="UP000515929">
    <property type="component" value="Segment"/>
</dbReference>
<evidence type="ECO:0000256" key="8">
    <source>
        <dbReference type="SAM" id="Phobius"/>
    </source>
</evidence>
<protein>
    <recommendedName>
        <fullName evidence="3">Apoptosis regulator Bcl-2 homolog</fullName>
    </recommendedName>
</protein>
<name>A0A385HA64_FOWPV</name>
<dbReference type="SUPFAM" id="SSF56854">
    <property type="entry name" value="Bcl-2 inhibitors of programmed cell death"/>
    <property type="match status" value="1"/>
</dbReference>
<dbReference type="Pfam" id="PF00452">
    <property type="entry name" value="Bcl-2"/>
    <property type="match status" value="1"/>
</dbReference>
<keyword evidence="4" id="KW-0945">Host-virus interaction</keyword>
<evidence type="ECO:0000313" key="14">
    <source>
        <dbReference type="Proteomes" id="UP000515929"/>
    </source>
</evidence>
<accession>Q70HB1</accession>
<accession>A0A385HA64</accession>
<keyword evidence="8" id="KW-1133">Transmembrane helix</keyword>
<dbReference type="KEGG" id="vg:1486587"/>